<gene>
    <name evidence="2" type="ORF">AALO_G00207860</name>
</gene>
<feature type="compositionally biased region" description="Low complexity" evidence="1">
    <location>
        <begin position="112"/>
        <end position="127"/>
    </location>
</feature>
<reference evidence="2" key="1">
    <citation type="submission" date="2020-10" db="EMBL/GenBank/DDBJ databases">
        <title>Chromosome-scale genome assembly of the Allis shad, Alosa alosa.</title>
        <authorList>
            <person name="Margot Z."/>
            <person name="Christophe K."/>
            <person name="Cabau C."/>
            <person name="Louis A."/>
            <person name="Berthelot C."/>
            <person name="Parey E."/>
            <person name="Roest Crollius H."/>
            <person name="Montfort J."/>
            <person name="Robinson-Rechavi M."/>
            <person name="Bucao C."/>
            <person name="Bouchez O."/>
            <person name="Gislard M."/>
            <person name="Lluch J."/>
            <person name="Milhes M."/>
            <person name="Lampietro C."/>
            <person name="Lopez Roques C."/>
            <person name="Donnadieu C."/>
            <person name="Braasch I."/>
            <person name="Desvignes T."/>
            <person name="Postlethwait J."/>
            <person name="Bobe J."/>
            <person name="Guiguen Y."/>
        </authorList>
    </citation>
    <scope>NUCLEOTIDE SEQUENCE</scope>
    <source>
        <strain evidence="2">M-15738</strain>
        <tissue evidence="2">Blood</tissue>
    </source>
</reference>
<evidence type="ECO:0000256" key="1">
    <source>
        <dbReference type="SAM" id="MobiDB-lite"/>
    </source>
</evidence>
<organism evidence="2 3">
    <name type="scientific">Alosa alosa</name>
    <name type="common">allis shad</name>
    <dbReference type="NCBI Taxonomy" id="278164"/>
    <lineage>
        <taxon>Eukaryota</taxon>
        <taxon>Metazoa</taxon>
        <taxon>Chordata</taxon>
        <taxon>Craniata</taxon>
        <taxon>Vertebrata</taxon>
        <taxon>Euteleostomi</taxon>
        <taxon>Actinopterygii</taxon>
        <taxon>Neopterygii</taxon>
        <taxon>Teleostei</taxon>
        <taxon>Clupei</taxon>
        <taxon>Clupeiformes</taxon>
        <taxon>Clupeoidei</taxon>
        <taxon>Clupeidae</taxon>
        <taxon>Alosa</taxon>
    </lineage>
</organism>
<sequence length="482" mass="54749">MDPVGPASLRVLIEQDINKLILPSGIPNTVDELKLAVKDAFHLSDEFSLQYMDLEFNDFFTLAATNQIQHKDTIKVIYPAPILLTLCCEESDMINASMSALLDETNSLAAIPHPTHTSSPHASTSYSDLTPPSSQDTVMHSTQSGQEKLLWPKDFPIPTFSPEVERALQNAMDRYRKEGTFMDFSQIEKQLKEKLAQAIHIYTVYPTGAQITAVAAALVQQYPCLKEPGSWSGLYGWHNRLRNKMGDYRRRLSKFGCPEVAVNSLKNKKPEDRKSAKNIKKPRKAEVNYLPPFPVGENEESLEKEREELLNEVKKRDNAIVIKQKMSKTFSLRRNEIVQQSPSVAHIKERWPALFNCVNVNEEFGRITTLNLETKFMKMLDLYTPKLVDLFCSKGGSIGHALQQTMSCIQQDSCIDKTRVVVLRALIQYLGEKPEDLIEEYSCEETAQEDFRRHTMKICVTPSGLQNNVSIILEGWCWCEVT</sequence>
<accession>A0AAV6G2C7</accession>
<protein>
    <submittedName>
        <fullName evidence="2">Uncharacterized protein</fullName>
    </submittedName>
</protein>
<evidence type="ECO:0000313" key="3">
    <source>
        <dbReference type="Proteomes" id="UP000823561"/>
    </source>
</evidence>
<dbReference type="Proteomes" id="UP000823561">
    <property type="component" value="Chromosome 16"/>
</dbReference>
<proteinExistence type="predicted"/>
<dbReference type="PANTHER" id="PTHR31025:SF25">
    <property type="entry name" value="ZINC FINGER (C2H2)-60"/>
    <property type="match status" value="1"/>
</dbReference>
<feature type="region of interest" description="Disordered" evidence="1">
    <location>
        <begin position="111"/>
        <end position="143"/>
    </location>
</feature>
<comment type="caution">
    <text evidence="2">The sequence shown here is derived from an EMBL/GenBank/DDBJ whole genome shotgun (WGS) entry which is preliminary data.</text>
</comment>
<keyword evidence="3" id="KW-1185">Reference proteome</keyword>
<dbReference type="EMBL" id="JADWDJ010000016">
    <property type="protein sequence ID" value="KAG5268066.1"/>
    <property type="molecule type" value="Genomic_DNA"/>
</dbReference>
<evidence type="ECO:0000313" key="2">
    <source>
        <dbReference type="EMBL" id="KAG5268066.1"/>
    </source>
</evidence>
<dbReference type="AlphaFoldDB" id="A0AAV6G2C7"/>
<dbReference type="PANTHER" id="PTHR31025">
    <property type="entry name" value="SI:CH211-196P9.1-RELATED"/>
    <property type="match status" value="1"/>
</dbReference>
<name>A0AAV6G2C7_9TELE</name>
<feature type="compositionally biased region" description="Polar residues" evidence="1">
    <location>
        <begin position="128"/>
        <end position="143"/>
    </location>
</feature>